<dbReference type="InterPro" id="IPR003690">
    <property type="entry name" value="MTERF"/>
</dbReference>
<evidence type="ECO:0000256" key="3">
    <source>
        <dbReference type="ARBA" id="ARBA00022946"/>
    </source>
</evidence>
<keyword evidence="2" id="KW-0806">Transcription termination</keyword>
<dbReference type="Proteomes" id="UP001604336">
    <property type="component" value="Unassembled WGS sequence"/>
</dbReference>
<dbReference type="PANTHER" id="PTHR13068">
    <property type="entry name" value="CGI-12 PROTEIN-RELATED"/>
    <property type="match status" value="1"/>
</dbReference>
<comment type="caution">
    <text evidence="4">The sequence shown here is derived from an EMBL/GenBank/DDBJ whole genome shotgun (WGS) entry which is preliminary data.</text>
</comment>
<dbReference type="Gene3D" id="1.25.70.10">
    <property type="entry name" value="Transcription termination factor 3, mitochondrial"/>
    <property type="match status" value="1"/>
</dbReference>
<organism evidence="4 5">
    <name type="scientific">Abeliophyllum distichum</name>
    <dbReference type="NCBI Taxonomy" id="126358"/>
    <lineage>
        <taxon>Eukaryota</taxon>
        <taxon>Viridiplantae</taxon>
        <taxon>Streptophyta</taxon>
        <taxon>Embryophyta</taxon>
        <taxon>Tracheophyta</taxon>
        <taxon>Spermatophyta</taxon>
        <taxon>Magnoliopsida</taxon>
        <taxon>eudicotyledons</taxon>
        <taxon>Gunneridae</taxon>
        <taxon>Pentapetalae</taxon>
        <taxon>asterids</taxon>
        <taxon>lamiids</taxon>
        <taxon>Lamiales</taxon>
        <taxon>Oleaceae</taxon>
        <taxon>Forsythieae</taxon>
        <taxon>Abeliophyllum</taxon>
    </lineage>
</organism>
<keyword evidence="2" id="KW-0805">Transcription regulation</keyword>
<evidence type="ECO:0000256" key="1">
    <source>
        <dbReference type="ARBA" id="ARBA00007692"/>
    </source>
</evidence>
<keyword evidence="3" id="KW-0809">Transit peptide</keyword>
<evidence type="ECO:0000313" key="4">
    <source>
        <dbReference type="EMBL" id="KAL2460722.1"/>
    </source>
</evidence>
<evidence type="ECO:0000313" key="5">
    <source>
        <dbReference type="Proteomes" id="UP001604336"/>
    </source>
</evidence>
<proteinExistence type="inferred from homology"/>
<protein>
    <submittedName>
        <fullName evidence="4">Mitochondrial transcription termination factor family protein</fullName>
    </submittedName>
</protein>
<reference evidence="5" key="1">
    <citation type="submission" date="2024-07" db="EMBL/GenBank/DDBJ databases">
        <title>Two chromosome-level genome assemblies of Korean endemic species Abeliophyllum distichum and Forsythia ovata (Oleaceae).</title>
        <authorList>
            <person name="Jang H."/>
        </authorList>
    </citation>
    <scope>NUCLEOTIDE SEQUENCE [LARGE SCALE GENOMIC DNA]</scope>
</reference>
<name>A0ABD1PA36_9LAMI</name>
<sequence>MNTWGFPREKALSASTYVKFDSTEKPNSVVSLRKSHGFKTEQIENMVKRFPPIITCDPHKTLLPKIEFSRSLGMPESDVVSILCGTSTIFKRNLEKQIIPSYNYIKSLFELNEKSLGSMKRLAEILCCNH</sequence>
<comment type="similarity">
    <text evidence="1">Belongs to the mTERF family.</text>
</comment>
<gene>
    <name evidence="4" type="ORF">Adt_44142</name>
</gene>
<dbReference type="GO" id="GO:0006353">
    <property type="term" value="P:DNA-templated transcription termination"/>
    <property type="evidence" value="ECO:0007669"/>
    <property type="project" value="UniProtKB-KW"/>
</dbReference>
<dbReference type="Pfam" id="PF02536">
    <property type="entry name" value="mTERF"/>
    <property type="match status" value="1"/>
</dbReference>
<dbReference type="AlphaFoldDB" id="A0ABD1PA36"/>
<evidence type="ECO:0000256" key="2">
    <source>
        <dbReference type="ARBA" id="ARBA00022472"/>
    </source>
</evidence>
<keyword evidence="5" id="KW-1185">Reference proteome</keyword>
<dbReference type="EMBL" id="JBFOLK010000014">
    <property type="protein sequence ID" value="KAL2460722.1"/>
    <property type="molecule type" value="Genomic_DNA"/>
</dbReference>
<dbReference type="SMART" id="SM00733">
    <property type="entry name" value="Mterf"/>
    <property type="match status" value="2"/>
</dbReference>
<dbReference type="PANTHER" id="PTHR13068:SF166">
    <property type="entry name" value="TRANSCRIPTION TERMINATION FACTOR MTERF15, MITOCHONDRIAL-LIKE"/>
    <property type="match status" value="1"/>
</dbReference>
<dbReference type="InterPro" id="IPR038538">
    <property type="entry name" value="MTERF_sf"/>
</dbReference>
<accession>A0ABD1PA36</accession>
<keyword evidence="2" id="KW-0804">Transcription</keyword>